<evidence type="ECO:0000313" key="2">
    <source>
        <dbReference type="Proteomes" id="UP000662747"/>
    </source>
</evidence>
<name>A0ABX7NLQ4_9BACT</name>
<evidence type="ECO:0000313" key="1">
    <source>
        <dbReference type="EMBL" id="QSQ19782.1"/>
    </source>
</evidence>
<dbReference type="SUPFAM" id="SSF53901">
    <property type="entry name" value="Thiolase-like"/>
    <property type="match status" value="1"/>
</dbReference>
<reference evidence="1 2" key="1">
    <citation type="submission" date="2021-02" db="EMBL/GenBank/DDBJ databases">
        <title>De Novo genome assembly of isolated myxobacteria.</title>
        <authorList>
            <person name="Stevens D.C."/>
        </authorList>
    </citation>
    <scope>NUCLEOTIDE SEQUENCE [LARGE SCALE GENOMIC DNA]</scope>
    <source>
        <strain evidence="2">SCPEA02</strain>
    </source>
</reference>
<sequence length="331" mass="35266">MDAASASAAVRARLPRFQELPFHDTVHRPIIGAHVPEAARSRQGFRRCVPLLVRALEECRARHERWTGTARKSVPLLLALAGPERQDLPEDLGARVLKEVQSQLSVPLGPGSRAFRLGTPGVFHALETAGRMLARHECDGCLVAASDSLVTHKALHWLEAQDRLKTESNSDGVIPSEAAAALWVTRAGPQALSLLDILGLGQAEEPSFGKQDAANLAEGLALALRRALDDARLPSADVDFRVGDVAGERTAFMEASTAFARLLREPRPSFPLWLPTEVLGDVGAALPACMLVLTAVGMAQGDAPGRTALLFASSRGSERAACVVAAPRRSG</sequence>
<dbReference type="Gene3D" id="3.40.47.10">
    <property type="match status" value="1"/>
</dbReference>
<proteinExistence type="predicted"/>
<organism evidence="1 2">
    <name type="scientific">Pyxidicoccus parkwayensis</name>
    <dbReference type="NCBI Taxonomy" id="2813578"/>
    <lineage>
        <taxon>Bacteria</taxon>
        <taxon>Pseudomonadati</taxon>
        <taxon>Myxococcota</taxon>
        <taxon>Myxococcia</taxon>
        <taxon>Myxococcales</taxon>
        <taxon>Cystobacterineae</taxon>
        <taxon>Myxococcaceae</taxon>
        <taxon>Pyxidicoccus</taxon>
    </lineage>
</organism>
<dbReference type="InterPro" id="IPR016039">
    <property type="entry name" value="Thiolase-like"/>
</dbReference>
<evidence type="ECO:0008006" key="3">
    <source>
        <dbReference type="Google" id="ProtNLM"/>
    </source>
</evidence>
<dbReference type="EMBL" id="CP071090">
    <property type="protein sequence ID" value="QSQ19782.1"/>
    <property type="molecule type" value="Genomic_DNA"/>
</dbReference>
<keyword evidence="2" id="KW-1185">Reference proteome</keyword>
<accession>A0ABX7NLQ4</accession>
<dbReference type="RefSeq" id="WP_206721364.1">
    <property type="nucleotide sequence ID" value="NZ_CP071090.1"/>
</dbReference>
<dbReference type="Proteomes" id="UP000662747">
    <property type="component" value="Chromosome"/>
</dbReference>
<protein>
    <recommendedName>
        <fullName evidence="3">3-oxoacyl-(Acyl carrier protein) synthase</fullName>
    </recommendedName>
</protein>
<gene>
    <name evidence="1" type="ORF">JY651_31420</name>
</gene>